<reference evidence="1 2" key="1">
    <citation type="journal article" date="2019" name="Int. J. Syst. Evol. Microbiol.">
        <title>The Global Catalogue of Microorganisms (GCM) 10K type strain sequencing project: providing services to taxonomists for standard genome sequencing and annotation.</title>
        <authorList>
            <consortium name="The Broad Institute Genomics Platform"/>
            <consortium name="The Broad Institute Genome Sequencing Center for Infectious Disease"/>
            <person name="Wu L."/>
            <person name="Ma J."/>
        </authorList>
    </citation>
    <scope>NUCLEOTIDE SEQUENCE [LARGE SCALE GENOMIC DNA]</scope>
    <source>
        <strain evidence="1 2">JCM 14549</strain>
    </source>
</reference>
<evidence type="ECO:0000313" key="2">
    <source>
        <dbReference type="Proteomes" id="UP001403094"/>
    </source>
</evidence>
<accession>A0ABN2VER3</accession>
<dbReference type="EMBL" id="BAAANQ010000010">
    <property type="protein sequence ID" value="GAA2060645.1"/>
    <property type="molecule type" value="Genomic_DNA"/>
</dbReference>
<proteinExistence type="predicted"/>
<organism evidence="1 2">
    <name type="scientific">Streptomyces cheonanensis</name>
    <dbReference type="NCBI Taxonomy" id="312720"/>
    <lineage>
        <taxon>Bacteria</taxon>
        <taxon>Bacillati</taxon>
        <taxon>Actinomycetota</taxon>
        <taxon>Actinomycetes</taxon>
        <taxon>Kitasatosporales</taxon>
        <taxon>Streptomycetaceae</taxon>
        <taxon>Streptomyces</taxon>
    </lineage>
</organism>
<evidence type="ECO:0008006" key="3">
    <source>
        <dbReference type="Google" id="ProtNLM"/>
    </source>
</evidence>
<comment type="caution">
    <text evidence="1">The sequence shown here is derived from an EMBL/GenBank/DDBJ whole genome shotgun (WGS) entry which is preliminary data.</text>
</comment>
<evidence type="ECO:0000313" key="1">
    <source>
        <dbReference type="EMBL" id="GAA2060645.1"/>
    </source>
</evidence>
<name>A0ABN2VER3_9ACTN</name>
<gene>
    <name evidence="1" type="ORF">GCM10009757_43180</name>
</gene>
<dbReference type="Proteomes" id="UP001403094">
    <property type="component" value="Unassembled WGS sequence"/>
</dbReference>
<protein>
    <recommendedName>
        <fullName evidence="3">Transposase</fullName>
    </recommendedName>
</protein>
<sequence length="39" mass="4589">MDSVWPTPRKKLPPRPTALDPYKLVIDEMLRTDLDVPRK</sequence>
<keyword evidence="2" id="KW-1185">Reference proteome</keyword>